<keyword evidence="2 5" id="KW-0812">Transmembrane</keyword>
<dbReference type="Proteomes" id="UP001596004">
    <property type="component" value="Unassembled WGS sequence"/>
</dbReference>
<feature type="transmembrane region" description="Helical" evidence="5">
    <location>
        <begin position="452"/>
        <end position="474"/>
    </location>
</feature>
<evidence type="ECO:0000313" key="7">
    <source>
        <dbReference type="EMBL" id="MFC4534159.1"/>
    </source>
</evidence>
<dbReference type="EMBL" id="JBHSFP010000020">
    <property type="protein sequence ID" value="MFC4534159.1"/>
    <property type="molecule type" value="Genomic_DNA"/>
</dbReference>
<evidence type="ECO:0000256" key="5">
    <source>
        <dbReference type="SAM" id="Phobius"/>
    </source>
</evidence>
<keyword evidence="4 5" id="KW-0472">Membrane</keyword>
<protein>
    <submittedName>
        <fullName evidence="7">MFS transporter</fullName>
    </submittedName>
</protein>
<dbReference type="InterPro" id="IPR020846">
    <property type="entry name" value="MFS_dom"/>
</dbReference>
<evidence type="ECO:0000256" key="2">
    <source>
        <dbReference type="ARBA" id="ARBA00022692"/>
    </source>
</evidence>
<evidence type="ECO:0000256" key="1">
    <source>
        <dbReference type="ARBA" id="ARBA00004651"/>
    </source>
</evidence>
<feature type="transmembrane region" description="Helical" evidence="5">
    <location>
        <begin position="308"/>
        <end position="329"/>
    </location>
</feature>
<feature type="transmembrane region" description="Helical" evidence="5">
    <location>
        <begin position="412"/>
        <end position="432"/>
    </location>
</feature>
<feature type="transmembrane region" description="Helical" evidence="5">
    <location>
        <begin position="367"/>
        <end position="391"/>
    </location>
</feature>
<evidence type="ECO:0000256" key="3">
    <source>
        <dbReference type="ARBA" id="ARBA00022989"/>
    </source>
</evidence>
<keyword evidence="8" id="KW-1185">Reference proteome</keyword>
<reference evidence="8" key="1">
    <citation type="journal article" date="2019" name="Int. J. Syst. Evol. Microbiol.">
        <title>The Global Catalogue of Microorganisms (GCM) 10K type strain sequencing project: providing services to taxonomists for standard genome sequencing and annotation.</title>
        <authorList>
            <consortium name="The Broad Institute Genomics Platform"/>
            <consortium name="The Broad Institute Genome Sequencing Center for Infectious Disease"/>
            <person name="Wu L."/>
            <person name="Ma J."/>
        </authorList>
    </citation>
    <scope>NUCLEOTIDE SEQUENCE [LARGE SCALE GENOMIC DNA]</scope>
    <source>
        <strain evidence="8">CGMCC 4.7132</strain>
    </source>
</reference>
<proteinExistence type="predicted"/>
<feature type="transmembrane region" description="Helical" evidence="5">
    <location>
        <begin position="238"/>
        <end position="255"/>
    </location>
</feature>
<comment type="caution">
    <text evidence="7">The sequence shown here is derived from an EMBL/GenBank/DDBJ whole genome shotgun (WGS) entry which is preliminary data.</text>
</comment>
<feature type="transmembrane region" description="Helical" evidence="5">
    <location>
        <begin position="110"/>
        <end position="131"/>
    </location>
</feature>
<feature type="transmembrane region" description="Helical" evidence="5">
    <location>
        <begin position="341"/>
        <end position="361"/>
    </location>
</feature>
<evidence type="ECO:0000313" key="8">
    <source>
        <dbReference type="Proteomes" id="UP001596004"/>
    </source>
</evidence>
<dbReference type="PANTHER" id="PTHR23501:SF197">
    <property type="entry name" value="COMD"/>
    <property type="match status" value="1"/>
</dbReference>
<sequence length="501" mass="51679">MSTGKGAAPQEVSSRVQLIATIGAILALALASIDVSVVGAAMPRIADELNGLGLYAWVGVSYAVAAAVVVPIAGKFGDMFGRKPVLLVGLAGFMVASWLCGAAQTMPQLVGFRGLAGLFGGILMANIFTLLADIYTPERRTQMQGVFFGVAGLSMVIGPPIGGLITDAWSWRWVFYVNVPLGLLAIVAVAVGVPFVRTGASWRDIDFAGVVTLVAGVVPILIGLTLTGDGHAWTSPEVLSLIVGGALLLVVFFLVETRRAANPLVPFPLFRTNQFAVMVVVAFFSAFAMMGVTFYVPLLYQGVLGVSAAHSGTLLIPMTLGLMLIGPVAGKAMTALPHYRFLAVFAMAAIVAGLVMLSTVGPHTGQVIPIVAMVLIGVGIGVAFPMATAVVQSAIPMSQMGVGTSQIQFWRMFAGPVSLAILGSILTSQIGLKGQTGVLGGGGVSPERLADALHDLFLTSACAVAIGLVATLFLKEVPLRDMSMAKKQAGKGGAKGKTVTA</sequence>
<comment type="subcellular location">
    <subcellularLocation>
        <location evidence="1">Cell membrane</location>
        <topology evidence="1">Multi-pass membrane protein</topology>
    </subcellularLocation>
</comment>
<dbReference type="Pfam" id="PF07690">
    <property type="entry name" value="MFS_1"/>
    <property type="match status" value="1"/>
</dbReference>
<evidence type="ECO:0000256" key="4">
    <source>
        <dbReference type="ARBA" id="ARBA00023136"/>
    </source>
</evidence>
<dbReference type="InterPro" id="IPR036259">
    <property type="entry name" value="MFS_trans_sf"/>
</dbReference>
<feature type="transmembrane region" description="Helical" evidence="5">
    <location>
        <begin position="54"/>
        <end position="73"/>
    </location>
</feature>
<dbReference type="Gene3D" id="1.20.1250.20">
    <property type="entry name" value="MFS general substrate transporter like domains"/>
    <property type="match status" value="1"/>
</dbReference>
<name>A0ABV9CLL9_9ACTN</name>
<feature type="transmembrane region" description="Helical" evidence="5">
    <location>
        <begin position="143"/>
        <end position="161"/>
    </location>
</feature>
<dbReference type="RefSeq" id="WP_380844312.1">
    <property type="nucleotide sequence ID" value="NZ_JBHSFP010000020.1"/>
</dbReference>
<keyword evidence="3 5" id="KW-1133">Transmembrane helix</keyword>
<organism evidence="7 8">
    <name type="scientific">Sphaerisporangium dianthi</name>
    <dbReference type="NCBI Taxonomy" id="1436120"/>
    <lineage>
        <taxon>Bacteria</taxon>
        <taxon>Bacillati</taxon>
        <taxon>Actinomycetota</taxon>
        <taxon>Actinomycetes</taxon>
        <taxon>Streptosporangiales</taxon>
        <taxon>Streptosporangiaceae</taxon>
        <taxon>Sphaerisporangium</taxon>
    </lineage>
</organism>
<feature type="transmembrane region" description="Helical" evidence="5">
    <location>
        <begin position="275"/>
        <end position="296"/>
    </location>
</feature>
<evidence type="ECO:0000259" key="6">
    <source>
        <dbReference type="PROSITE" id="PS50850"/>
    </source>
</evidence>
<gene>
    <name evidence="7" type="ORF">ACFO60_25640</name>
</gene>
<accession>A0ABV9CLL9</accession>
<feature type="transmembrane region" description="Helical" evidence="5">
    <location>
        <begin position="207"/>
        <end position="226"/>
    </location>
</feature>
<dbReference type="PROSITE" id="PS50850">
    <property type="entry name" value="MFS"/>
    <property type="match status" value="1"/>
</dbReference>
<dbReference type="InterPro" id="IPR011701">
    <property type="entry name" value="MFS"/>
</dbReference>
<dbReference type="Gene3D" id="1.20.1720.10">
    <property type="entry name" value="Multidrug resistance protein D"/>
    <property type="match status" value="1"/>
</dbReference>
<feature type="transmembrane region" description="Helical" evidence="5">
    <location>
        <begin position="173"/>
        <end position="195"/>
    </location>
</feature>
<dbReference type="SUPFAM" id="SSF103473">
    <property type="entry name" value="MFS general substrate transporter"/>
    <property type="match status" value="2"/>
</dbReference>
<feature type="domain" description="Major facilitator superfamily (MFS) profile" evidence="6">
    <location>
        <begin position="20"/>
        <end position="479"/>
    </location>
</feature>
<feature type="transmembrane region" description="Helical" evidence="5">
    <location>
        <begin position="85"/>
        <end position="104"/>
    </location>
</feature>
<feature type="transmembrane region" description="Helical" evidence="5">
    <location>
        <begin position="18"/>
        <end position="42"/>
    </location>
</feature>
<dbReference type="PANTHER" id="PTHR23501">
    <property type="entry name" value="MAJOR FACILITATOR SUPERFAMILY"/>
    <property type="match status" value="1"/>
</dbReference>